<dbReference type="SMART" id="SM00456">
    <property type="entry name" value="WW"/>
    <property type="match status" value="1"/>
</dbReference>
<feature type="compositionally biased region" description="Low complexity" evidence="1">
    <location>
        <begin position="63"/>
        <end position="78"/>
    </location>
</feature>
<dbReference type="AlphaFoldDB" id="A0A4P9ZEK1"/>
<evidence type="ECO:0000256" key="1">
    <source>
        <dbReference type="SAM" id="MobiDB-lite"/>
    </source>
</evidence>
<reference evidence="4" key="1">
    <citation type="journal article" date="2018" name="Nat. Microbiol.">
        <title>Leveraging single-cell genomics to expand the fungal tree of life.</title>
        <authorList>
            <person name="Ahrendt S.R."/>
            <person name="Quandt C.A."/>
            <person name="Ciobanu D."/>
            <person name="Clum A."/>
            <person name="Salamov A."/>
            <person name="Andreopoulos B."/>
            <person name="Cheng J.F."/>
            <person name="Woyke T."/>
            <person name="Pelin A."/>
            <person name="Henrissat B."/>
            <person name="Reynolds N.K."/>
            <person name="Benny G.L."/>
            <person name="Smith M.E."/>
            <person name="James T.Y."/>
            <person name="Grigoriev I.V."/>
        </authorList>
    </citation>
    <scope>NUCLEOTIDE SEQUENCE [LARGE SCALE GENOMIC DNA]</scope>
    <source>
        <strain evidence="4">Baker2002</strain>
    </source>
</reference>
<proteinExistence type="predicted"/>
<name>A0A4P9ZEK1_9ASCO</name>
<feature type="compositionally biased region" description="Low complexity" evidence="1">
    <location>
        <begin position="148"/>
        <end position="178"/>
    </location>
</feature>
<evidence type="ECO:0000313" key="4">
    <source>
        <dbReference type="Proteomes" id="UP000268321"/>
    </source>
</evidence>
<evidence type="ECO:0000313" key="3">
    <source>
        <dbReference type="EMBL" id="RKP31426.1"/>
    </source>
</evidence>
<dbReference type="Proteomes" id="UP000268321">
    <property type="component" value="Unassembled WGS sequence"/>
</dbReference>
<dbReference type="Gene3D" id="2.20.70.10">
    <property type="match status" value="1"/>
</dbReference>
<feature type="domain" description="WW" evidence="2">
    <location>
        <begin position="13"/>
        <end position="47"/>
    </location>
</feature>
<feature type="region of interest" description="Disordered" evidence="1">
    <location>
        <begin position="42"/>
        <end position="182"/>
    </location>
</feature>
<protein>
    <recommendedName>
        <fullName evidence="2">WW domain-containing protein</fullName>
    </recommendedName>
</protein>
<dbReference type="EMBL" id="ML004442">
    <property type="protein sequence ID" value="RKP31426.1"/>
    <property type="molecule type" value="Genomic_DNA"/>
</dbReference>
<sequence length="240" mass="25080">MFIDPSKDPKNSPNVPPGCVTQFDEKYLTWFYVNLDTKKSQWEAPAGTLLDKKVDVPPPPYDPSSSRAGASGNSAVGADPGNRAGDGYSRGPANAGYGPNQPQGGYQGGYTGNVAPQENVAPKGEYGAGFTQQGFLQQGYPPQEYQSGYPQAMPQAMPQAYPPQGYSGYPSQQYQQPQTGSRLGGGAGMALGAGAGLLGGMMISNAIHNSQMNAYAAGYSNGYDNGFDNGGDFDGGDFDL</sequence>
<keyword evidence="4" id="KW-1185">Reference proteome</keyword>
<dbReference type="CDD" id="cd00201">
    <property type="entry name" value="WW"/>
    <property type="match status" value="1"/>
</dbReference>
<dbReference type="InterPro" id="IPR001202">
    <property type="entry name" value="WW_dom"/>
</dbReference>
<evidence type="ECO:0000259" key="2">
    <source>
        <dbReference type="PROSITE" id="PS50020"/>
    </source>
</evidence>
<accession>A0A4P9ZEK1</accession>
<gene>
    <name evidence="3" type="ORF">METBISCDRAFT_26644</name>
</gene>
<dbReference type="OrthoDB" id="2444812at2759"/>
<dbReference type="InterPro" id="IPR036020">
    <property type="entry name" value="WW_dom_sf"/>
</dbReference>
<dbReference type="PROSITE" id="PS50020">
    <property type="entry name" value="WW_DOMAIN_2"/>
    <property type="match status" value="1"/>
</dbReference>
<organism evidence="3 4">
    <name type="scientific">Metschnikowia bicuspidata</name>
    <dbReference type="NCBI Taxonomy" id="27322"/>
    <lineage>
        <taxon>Eukaryota</taxon>
        <taxon>Fungi</taxon>
        <taxon>Dikarya</taxon>
        <taxon>Ascomycota</taxon>
        <taxon>Saccharomycotina</taxon>
        <taxon>Pichiomycetes</taxon>
        <taxon>Metschnikowiaceae</taxon>
        <taxon>Metschnikowia</taxon>
    </lineage>
</organism>
<dbReference type="SUPFAM" id="SSF51045">
    <property type="entry name" value="WW domain"/>
    <property type="match status" value="1"/>
</dbReference>